<comment type="subunit">
    <text evidence="10">Homodimer.</text>
</comment>
<dbReference type="Proteomes" id="UP000320948">
    <property type="component" value="Unassembled WGS sequence"/>
</dbReference>
<feature type="active site" description="Nucleophile; for GATase activity" evidence="10">
    <location>
        <position position="2"/>
    </location>
</feature>
<dbReference type="GO" id="GO:0006002">
    <property type="term" value="P:fructose 6-phosphate metabolic process"/>
    <property type="evidence" value="ECO:0007669"/>
    <property type="project" value="TreeGrafter"/>
</dbReference>
<comment type="catalytic activity">
    <reaction evidence="1 10">
        <text>D-fructose 6-phosphate + L-glutamine = D-glucosamine 6-phosphate + L-glutamate</text>
        <dbReference type="Rhea" id="RHEA:13237"/>
        <dbReference type="ChEBI" id="CHEBI:29985"/>
        <dbReference type="ChEBI" id="CHEBI:58359"/>
        <dbReference type="ChEBI" id="CHEBI:58725"/>
        <dbReference type="ChEBI" id="CHEBI:61527"/>
        <dbReference type="EC" id="2.6.1.16"/>
    </reaction>
</comment>
<proteinExistence type="inferred from homology"/>
<dbReference type="NCBIfam" id="TIGR01135">
    <property type="entry name" value="glmS"/>
    <property type="match status" value="1"/>
</dbReference>
<name>A0A6N4R8M2_BLAVI</name>
<dbReference type="Gene3D" id="3.40.50.10490">
    <property type="entry name" value="Glucose-6-phosphate isomerase like protein, domain 1"/>
    <property type="match status" value="2"/>
</dbReference>
<dbReference type="GO" id="GO:0006047">
    <property type="term" value="P:UDP-N-acetylglucosamine metabolic process"/>
    <property type="evidence" value="ECO:0007669"/>
    <property type="project" value="TreeGrafter"/>
</dbReference>
<dbReference type="SUPFAM" id="SSF53697">
    <property type="entry name" value="SIS domain"/>
    <property type="match status" value="1"/>
</dbReference>
<evidence type="ECO:0000259" key="12">
    <source>
        <dbReference type="PROSITE" id="PS51464"/>
    </source>
</evidence>
<keyword evidence="6 10" id="KW-0032">Aminotransferase</keyword>
<evidence type="ECO:0000256" key="8">
    <source>
        <dbReference type="ARBA" id="ARBA00022737"/>
    </source>
</evidence>
<dbReference type="FunFam" id="3.60.20.10:FF:000006">
    <property type="entry name" value="Glutamine--fructose-6-phosphate aminotransferase [isomerizing]"/>
    <property type="match status" value="1"/>
</dbReference>
<dbReference type="InterPro" id="IPR047084">
    <property type="entry name" value="GFAT_N"/>
</dbReference>
<keyword evidence="8" id="KW-0677">Repeat</keyword>
<dbReference type="PANTHER" id="PTHR10937">
    <property type="entry name" value="GLUCOSAMINE--FRUCTOSE-6-PHOSPHATE AMINOTRANSFERASE, ISOMERIZING"/>
    <property type="match status" value="1"/>
</dbReference>
<dbReference type="InterPro" id="IPR029055">
    <property type="entry name" value="Ntn_hydrolases_N"/>
</dbReference>
<dbReference type="NCBIfam" id="NF001484">
    <property type="entry name" value="PRK00331.1"/>
    <property type="match status" value="1"/>
</dbReference>
<protein>
    <recommendedName>
        <fullName evidence="4 10">Glutamine--fructose-6-phosphate aminotransferase [isomerizing]</fullName>
        <ecNumber evidence="3 10">2.6.1.16</ecNumber>
    </recommendedName>
    <alternativeName>
        <fullName evidence="10">D-fructose-6-phosphate amidotransferase</fullName>
    </alternativeName>
    <alternativeName>
        <fullName evidence="10">GFAT</fullName>
    </alternativeName>
    <alternativeName>
        <fullName evidence="10">Glucosamine-6-phosphate synthase</fullName>
    </alternativeName>
    <alternativeName>
        <fullName evidence="10">Hexosephosphate aminotransferase</fullName>
    </alternativeName>
    <alternativeName>
        <fullName evidence="10">L-glutamine--D-fructose-6-phosphate amidotransferase</fullName>
    </alternativeName>
</protein>
<dbReference type="GO" id="GO:0097367">
    <property type="term" value="F:carbohydrate derivative binding"/>
    <property type="evidence" value="ECO:0007669"/>
    <property type="project" value="InterPro"/>
</dbReference>
<dbReference type="Gene3D" id="3.60.20.10">
    <property type="entry name" value="Glutamine Phosphoribosylpyrophosphate, subunit 1, domain 1"/>
    <property type="match status" value="1"/>
</dbReference>
<comment type="subcellular location">
    <subcellularLocation>
        <location evidence="2 10">Cytoplasm</location>
    </subcellularLocation>
</comment>
<comment type="function">
    <text evidence="10">Catalyzes the first step in hexosamine metabolism, converting fructose-6P into glucosamine-6P using glutamine as a nitrogen source.</text>
</comment>
<keyword evidence="5 10" id="KW-0963">Cytoplasm</keyword>
<dbReference type="AlphaFoldDB" id="A0A6N4R8M2"/>
<feature type="domain" description="Glutamine amidotransferase type-2" evidence="11">
    <location>
        <begin position="2"/>
        <end position="224"/>
    </location>
</feature>
<dbReference type="Pfam" id="PF01380">
    <property type="entry name" value="SIS"/>
    <property type="match status" value="2"/>
</dbReference>
<dbReference type="InterPro" id="IPR035490">
    <property type="entry name" value="GlmS/FrlB_SIS"/>
</dbReference>
<dbReference type="EMBL" id="VAFM01000002">
    <property type="protein sequence ID" value="TKW60584.1"/>
    <property type="molecule type" value="Genomic_DNA"/>
</dbReference>
<dbReference type="PROSITE" id="PS51464">
    <property type="entry name" value="SIS"/>
    <property type="match status" value="2"/>
</dbReference>
<dbReference type="SUPFAM" id="SSF56235">
    <property type="entry name" value="N-terminal nucleophile aminohydrolases (Ntn hydrolases)"/>
    <property type="match status" value="1"/>
</dbReference>
<dbReference type="InterPro" id="IPR017932">
    <property type="entry name" value="GATase_2_dom"/>
</dbReference>
<feature type="active site" description="For Fru-6P isomerization activity" evidence="10">
    <location>
        <position position="612"/>
    </location>
</feature>
<keyword evidence="9" id="KW-0315">Glutamine amidotransferase</keyword>
<feature type="initiator methionine" description="Removed" evidence="10">
    <location>
        <position position="1"/>
    </location>
</feature>
<comment type="caution">
    <text evidence="13">The sequence shown here is derived from an EMBL/GenBank/DDBJ whole genome shotgun (WGS) entry which is preliminary data.</text>
</comment>
<evidence type="ECO:0000256" key="9">
    <source>
        <dbReference type="ARBA" id="ARBA00022962"/>
    </source>
</evidence>
<dbReference type="GO" id="GO:0005829">
    <property type="term" value="C:cytosol"/>
    <property type="evidence" value="ECO:0007669"/>
    <property type="project" value="TreeGrafter"/>
</dbReference>
<organism evidence="13 14">
    <name type="scientific">Blastochloris viridis</name>
    <name type="common">Rhodopseudomonas viridis</name>
    <dbReference type="NCBI Taxonomy" id="1079"/>
    <lineage>
        <taxon>Bacteria</taxon>
        <taxon>Pseudomonadati</taxon>
        <taxon>Pseudomonadota</taxon>
        <taxon>Alphaproteobacteria</taxon>
        <taxon>Hyphomicrobiales</taxon>
        <taxon>Blastochloridaceae</taxon>
        <taxon>Blastochloris</taxon>
    </lineage>
</organism>
<dbReference type="InterPro" id="IPR035466">
    <property type="entry name" value="GlmS/AgaS_SIS"/>
</dbReference>
<evidence type="ECO:0000256" key="3">
    <source>
        <dbReference type="ARBA" id="ARBA00012916"/>
    </source>
</evidence>
<evidence type="ECO:0000256" key="1">
    <source>
        <dbReference type="ARBA" id="ARBA00001031"/>
    </source>
</evidence>
<dbReference type="GO" id="GO:0006487">
    <property type="term" value="P:protein N-linked glycosylation"/>
    <property type="evidence" value="ECO:0007669"/>
    <property type="project" value="TreeGrafter"/>
</dbReference>
<evidence type="ECO:0000256" key="2">
    <source>
        <dbReference type="ARBA" id="ARBA00004496"/>
    </source>
</evidence>
<dbReference type="GO" id="GO:0005975">
    <property type="term" value="P:carbohydrate metabolic process"/>
    <property type="evidence" value="ECO:0007669"/>
    <property type="project" value="UniProtKB-UniRule"/>
</dbReference>
<accession>A0A6N4R8M2</accession>
<sequence>MCGIVGVVSNPSAKDIVLTGLQRLEYRGYDSAGIATLNPSGTIELRRAVGKLQALVTETESHPLQATTTGIGHTRWATHGAPTTANAHPHLGQMGKHKLAVVHNGIIENYQELRAELGQLGATFHSQTDTETIPYVIANALNRSAETLPQAVHAATQKFRGSFAFVVMAEDQPNILTGTRRGAPLCVGIGEGTNYLASDPLALAGLTSKFIFLEDDDIATITPQGVSILDGKGKQVERPVKTLDLSEDLTGKGTFKHFMLKEIHEQPAVVSRLLQTYTNPTDLSPMLPLQGINLAGITHINIIACGTAYYASLVGRHYLEQYARIPVNVEVASEFRYRNPPYQQGGLFIAVSQSGETADTLAALEHAKAAGQKILVFTNVTTSSMARAADAVVDLMAGREVAVASTKAFMAMSVSLALFALQLAKARDLSAAEIVEASRALRTLPAFLSSQIATTKPLEDLTEKLLEAGSMLYLGRGSLAPIAFEGALKIKEIAYIHAEAYASGEMKHGPIALVDKSLPVVNLAASTDGLFEKTVSNLKEVEARHGQIILVTDAEGADKLDPASREKMHLITVPTVPAFIAPMVFTVPLQLLAYLTATAKGTDVDQPRNLAKSVTVE</sequence>
<dbReference type="GO" id="GO:0004360">
    <property type="term" value="F:glutamine-fructose-6-phosphate transaminase (isomerizing) activity"/>
    <property type="evidence" value="ECO:0007669"/>
    <property type="project" value="UniProtKB-UniRule"/>
</dbReference>
<feature type="domain" description="SIS" evidence="12">
    <location>
        <begin position="461"/>
        <end position="607"/>
    </location>
</feature>
<evidence type="ECO:0000256" key="7">
    <source>
        <dbReference type="ARBA" id="ARBA00022679"/>
    </source>
</evidence>
<dbReference type="CDD" id="cd00714">
    <property type="entry name" value="GFAT"/>
    <property type="match status" value="1"/>
</dbReference>
<dbReference type="FunFam" id="3.40.50.10490:FF:000002">
    <property type="entry name" value="Glutamine--fructose-6-phosphate aminotransferase [isomerizing]"/>
    <property type="match status" value="1"/>
</dbReference>
<gene>
    <name evidence="10 13" type="primary">glmS</name>
    <name evidence="13" type="ORF">DI628_06690</name>
</gene>
<dbReference type="InterPro" id="IPR005855">
    <property type="entry name" value="GFAT"/>
</dbReference>
<dbReference type="InterPro" id="IPR001347">
    <property type="entry name" value="SIS_dom"/>
</dbReference>
<evidence type="ECO:0000256" key="10">
    <source>
        <dbReference type="HAMAP-Rule" id="MF_00164"/>
    </source>
</evidence>
<dbReference type="GO" id="GO:0046349">
    <property type="term" value="P:amino sugar biosynthetic process"/>
    <property type="evidence" value="ECO:0007669"/>
    <property type="project" value="UniProtKB-ARBA"/>
</dbReference>
<evidence type="ECO:0000313" key="13">
    <source>
        <dbReference type="EMBL" id="TKW60584.1"/>
    </source>
</evidence>
<evidence type="ECO:0000313" key="14">
    <source>
        <dbReference type="Proteomes" id="UP000320948"/>
    </source>
</evidence>
<evidence type="ECO:0000256" key="6">
    <source>
        <dbReference type="ARBA" id="ARBA00022576"/>
    </source>
</evidence>
<dbReference type="InterPro" id="IPR046348">
    <property type="entry name" value="SIS_dom_sf"/>
</dbReference>
<dbReference type="CDD" id="cd05009">
    <property type="entry name" value="SIS_GlmS_GlmD_2"/>
    <property type="match status" value="1"/>
</dbReference>
<evidence type="ECO:0000256" key="5">
    <source>
        <dbReference type="ARBA" id="ARBA00022490"/>
    </source>
</evidence>
<dbReference type="Pfam" id="PF13522">
    <property type="entry name" value="GATase_6"/>
    <property type="match status" value="1"/>
</dbReference>
<dbReference type="FunFam" id="3.40.50.10490:FF:000001">
    <property type="entry name" value="Glutamine--fructose-6-phosphate aminotransferase [isomerizing]"/>
    <property type="match status" value="1"/>
</dbReference>
<dbReference type="PANTHER" id="PTHR10937:SF0">
    <property type="entry name" value="GLUTAMINE--FRUCTOSE-6-PHOSPHATE TRANSAMINASE (ISOMERIZING)"/>
    <property type="match status" value="1"/>
</dbReference>
<dbReference type="PROSITE" id="PS51278">
    <property type="entry name" value="GATASE_TYPE_2"/>
    <property type="match status" value="1"/>
</dbReference>
<evidence type="ECO:0000256" key="4">
    <source>
        <dbReference type="ARBA" id="ARBA00016090"/>
    </source>
</evidence>
<dbReference type="EC" id="2.6.1.16" evidence="3 10"/>
<dbReference type="HAMAP" id="MF_00164">
    <property type="entry name" value="GlmS"/>
    <property type="match status" value="1"/>
</dbReference>
<reference evidence="13 14" key="1">
    <citation type="journal article" date="2017" name="Nat. Commun.">
        <title>In situ click chemistry generation of cyclooxygenase-2 inhibitors.</title>
        <authorList>
            <person name="Bhardwaj A."/>
            <person name="Kaur J."/>
            <person name="Wuest M."/>
            <person name="Wuest F."/>
        </authorList>
    </citation>
    <scope>NUCLEOTIDE SEQUENCE [LARGE SCALE GENOMIC DNA]</scope>
    <source>
        <strain evidence="13">S2_018_000_R2_106</strain>
    </source>
</reference>
<evidence type="ECO:0000259" key="11">
    <source>
        <dbReference type="PROSITE" id="PS51278"/>
    </source>
</evidence>
<feature type="domain" description="SIS" evidence="12">
    <location>
        <begin position="289"/>
        <end position="429"/>
    </location>
</feature>
<keyword evidence="7 10" id="KW-0808">Transferase</keyword>
<dbReference type="CDD" id="cd05008">
    <property type="entry name" value="SIS_GlmS_GlmD_1"/>
    <property type="match status" value="1"/>
</dbReference>